<dbReference type="Pfam" id="PF01694">
    <property type="entry name" value="Rhomboid"/>
    <property type="match status" value="1"/>
</dbReference>
<organism evidence="9 10">
    <name type="scientific">Candidatus Sulfobium mesophilum</name>
    <dbReference type="NCBI Taxonomy" id="2016548"/>
    <lineage>
        <taxon>Bacteria</taxon>
        <taxon>Pseudomonadati</taxon>
        <taxon>Nitrospirota</taxon>
        <taxon>Nitrospiria</taxon>
        <taxon>Nitrospirales</taxon>
        <taxon>Nitrospiraceae</taxon>
        <taxon>Candidatus Sulfobium</taxon>
    </lineage>
</organism>
<feature type="transmembrane region" description="Helical" evidence="7">
    <location>
        <begin position="105"/>
        <end position="123"/>
    </location>
</feature>
<dbReference type="EMBL" id="OUUY01000108">
    <property type="protein sequence ID" value="SPQ01545.1"/>
    <property type="molecule type" value="Genomic_DNA"/>
</dbReference>
<feature type="transmembrane region" description="Helical" evidence="7">
    <location>
        <begin position="66"/>
        <end position="84"/>
    </location>
</feature>
<feature type="transmembrane region" description="Helical" evidence="7">
    <location>
        <begin position="199"/>
        <end position="218"/>
    </location>
</feature>
<evidence type="ECO:0000313" key="9">
    <source>
        <dbReference type="EMBL" id="SPQ01545.1"/>
    </source>
</evidence>
<evidence type="ECO:0000256" key="1">
    <source>
        <dbReference type="ARBA" id="ARBA00004141"/>
    </source>
</evidence>
<dbReference type="InterPro" id="IPR035952">
    <property type="entry name" value="Rhomboid-like_sf"/>
</dbReference>
<evidence type="ECO:0000256" key="6">
    <source>
        <dbReference type="ARBA" id="ARBA00023136"/>
    </source>
</evidence>
<evidence type="ECO:0000256" key="5">
    <source>
        <dbReference type="ARBA" id="ARBA00022989"/>
    </source>
</evidence>
<dbReference type="FunFam" id="1.20.1540.10:FF:000027">
    <property type="entry name" value="Rhomboid family intramembrane serine protease"/>
    <property type="match status" value="1"/>
</dbReference>
<dbReference type="Gene3D" id="1.20.1540.10">
    <property type="entry name" value="Rhomboid-like"/>
    <property type="match status" value="1"/>
</dbReference>
<dbReference type="SUPFAM" id="SSF144091">
    <property type="entry name" value="Rhomboid-like"/>
    <property type="match status" value="1"/>
</dbReference>
<dbReference type="OrthoDB" id="9813074at2"/>
<keyword evidence="3 7" id="KW-0812">Transmembrane</keyword>
<gene>
    <name evidence="9" type="ORF">NBG4_60021</name>
</gene>
<evidence type="ECO:0000313" key="10">
    <source>
        <dbReference type="Proteomes" id="UP000245125"/>
    </source>
</evidence>
<evidence type="ECO:0000256" key="3">
    <source>
        <dbReference type="ARBA" id="ARBA00022692"/>
    </source>
</evidence>
<comment type="similarity">
    <text evidence="2">Belongs to the peptidase S54 family.</text>
</comment>
<feature type="transmembrane region" description="Helical" evidence="7">
    <location>
        <begin position="129"/>
        <end position="148"/>
    </location>
</feature>
<feature type="transmembrane region" description="Helical" evidence="7">
    <location>
        <begin position="155"/>
        <end position="179"/>
    </location>
</feature>
<dbReference type="GO" id="GO:0004252">
    <property type="term" value="F:serine-type endopeptidase activity"/>
    <property type="evidence" value="ECO:0007669"/>
    <property type="project" value="InterPro"/>
</dbReference>
<dbReference type="InterPro" id="IPR050925">
    <property type="entry name" value="Rhomboid_protease_S54"/>
</dbReference>
<keyword evidence="5 7" id="KW-1133">Transmembrane helix</keyword>
<reference evidence="10" key="1">
    <citation type="submission" date="2018-03" db="EMBL/GenBank/DDBJ databases">
        <authorList>
            <person name="Zecchin S."/>
        </authorList>
    </citation>
    <scope>NUCLEOTIDE SEQUENCE [LARGE SCALE GENOMIC DNA]</scope>
</reference>
<feature type="transmembrane region" description="Helical" evidence="7">
    <location>
        <begin position="12"/>
        <end position="30"/>
    </location>
</feature>
<proteinExistence type="inferred from homology"/>
<dbReference type="PANTHER" id="PTHR43731">
    <property type="entry name" value="RHOMBOID PROTEASE"/>
    <property type="match status" value="1"/>
</dbReference>
<evidence type="ECO:0000256" key="4">
    <source>
        <dbReference type="ARBA" id="ARBA00022801"/>
    </source>
</evidence>
<evidence type="ECO:0000256" key="7">
    <source>
        <dbReference type="SAM" id="Phobius"/>
    </source>
</evidence>
<keyword evidence="6 7" id="KW-0472">Membrane</keyword>
<dbReference type="Proteomes" id="UP000245125">
    <property type="component" value="Unassembled WGS sequence"/>
</dbReference>
<dbReference type="InterPro" id="IPR022764">
    <property type="entry name" value="Peptidase_S54_rhomboid_dom"/>
</dbReference>
<accession>A0A2U3QJK3</accession>
<dbReference type="PANTHER" id="PTHR43731:SF14">
    <property type="entry name" value="PRESENILIN-ASSOCIATED RHOMBOID-LIKE PROTEIN, MITOCHONDRIAL"/>
    <property type="match status" value="1"/>
</dbReference>
<feature type="domain" description="Peptidase S54 rhomboid" evidence="8">
    <location>
        <begin position="67"/>
        <end position="217"/>
    </location>
</feature>
<keyword evidence="4" id="KW-0378">Hydrolase</keyword>
<evidence type="ECO:0000256" key="2">
    <source>
        <dbReference type="ARBA" id="ARBA00009045"/>
    </source>
</evidence>
<dbReference type="AlphaFoldDB" id="A0A2U3QJK3"/>
<dbReference type="GO" id="GO:0016020">
    <property type="term" value="C:membrane"/>
    <property type="evidence" value="ECO:0007669"/>
    <property type="project" value="UniProtKB-SubCell"/>
</dbReference>
<keyword evidence="10" id="KW-1185">Reference proteome</keyword>
<evidence type="ECO:0000259" key="8">
    <source>
        <dbReference type="Pfam" id="PF01694"/>
    </source>
</evidence>
<sequence length="227" mass="26002">MFPIRDTVPNRKFPSTTWTLIILCGVVFLFETTLPQDLLEEFTYYFGIVPVEYTRRHRHGLPLLDYLSFLTTMFLHGGWLHFLGNMWFLRIFGSKVEDRMGHSRFLLFYLITGILASMFYIYFSPRSDTPVIGASGAIAGVMGAYYVLFPRARILTFIPIFIIPWLIEVPAVLFLGWWFLLQLFSGTVAQVLPSSGGGVAWWGHIGGFVAGVLLVSFFKKPSRRYYA</sequence>
<name>A0A2U3QJK3_9BACT</name>
<protein>
    <submittedName>
        <fullName evidence="9">Rhomboid family protein</fullName>
    </submittedName>
</protein>
<comment type="subcellular location">
    <subcellularLocation>
        <location evidence="1">Membrane</location>
        <topology evidence="1">Multi-pass membrane protein</topology>
    </subcellularLocation>
</comment>